<evidence type="ECO:0000256" key="2">
    <source>
        <dbReference type="ARBA" id="ARBA00022723"/>
    </source>
</evidence>
<keyword evidence="1" id="KW-0349">Heme</keyword>
<evidence type="ECO:0000256" key="1">
    <source>
        <dbReference type="ARBA" id="ARBA00022617"/>
    </source>
</evidence>
<comment type="similarity">
    <text evidence="4">Belongs to the cytochrome b5 family.</text>
</comment>
<sequence>MTKGYVMSAESSNCNESDDVESDIESFDTIPYYLPTEVVVHNKPDDCWVSYMTDVFNLTNLCTLWRDTEEIKPILANAGKDISHWFDHLRHDIRYYIHPITGASVPYCPHGPIPDVGNIMPVCDWRPLHRCPWWLDYKFRIGKITSNPRPIKILNVLTGQSAIIMVCEEDTINRIKHRYLLFNNNAMSYEFKFQGKILNINKTLTENNIIDERERYLNCGLPDDIYIPTIFCHYKENLIP</sequence>
<dbReference type="EMBL" id="JAQQBS010001422">
    <property type="protein sequence ID" value="KAK0165937.1"/>
    <property type="molecule type" value="Genomic_DNA"/>
</dbReference>
<dbReference type="Gene3D" id="3.10.120.10">
    <property type="entry name" value="Cytochrome b5-like heme/steroid binding domain"/>
    <property type="match status" value="1"/>
</dbReference>
<reference evidence="6" key="1">
    <citation type="journal article" date="2023" name="bioRxiv">
        <title>Scaffold-level genome assemblies of two parasitoid biocontrol wasps reveal the parthenogenesis mechanism and an associated novel virus.</title>
        <authorList>
            <person name="Inwood S."/>
            <person name="Skelly J."/>
            <person name="Guhlin J."/>
            <person name="Harrop T."/>
            <person name="Goldson S."/>
            <person name="Dearden P."/>
        </authorList>
    </citation>
    <scope>NUCLEOTIDE SEQUENCE</scope>
    <source>
        <strain evidence="6">Irish</strain>
        <tissue evidence="6">Whole body</tissue>
    </source>
</reference>
<dbReference type="InterPro" id="IPR052320">
    <property type="entry name" value="Cytochrome_b5_domain"/>
</dbReference>
<dbReference type="PANTHER" id="PTHR21281">
    <property type="entry name" value="CYTOCHROME B5 DOMAIN-CONTAINING PROTEIN 1"/>
    <property type="match status" value="1"/>
</dbReference>
<dbReference type="InterPro" id="IPR036400">
    <property type="entry name" value="Cyt_B5-like_heme/steroid_sf"/>
</dbReference>
<proteinExistence type="inferred from homology"/>
<dbReference type="PANTHER" id="PTHR21281:SF0">
    <property type="entry name" value="CYTOCHROME B5 DOMAIN-CONTAINING PROTEIN 1"/>
    <property type="match status" value="1"/>
</dbReference>
<organism evidence="6 7">
    <name type="scientific">Microctonus aethiopoides</name>
    <dbReference type="NCBI Taxonomy" id="144406"/>
    <lineage>
        <taxon>Eukaryota</taxon>
        <taxon>Metazoa</taxon>
        <taxon>Ecdysozoa</taxon>
        <taxon>Arthropoda</taxon>
        <taxon>Hexapoda</taxon>
        <taxon>Insecta</taxon>
        <taxon>Pterygota</taxon>
        <taxon>Neoptera</taxon>
        <taxon>Endopterygota</taxon>
        <taxon>Hymenoptera</taxon>
        <taxon>Apocrita</taxon>
        <taxon>Ichneumonoidea</taxon>
        <taxon>Braconidae</taxon>
        <taxon>Euphorinae</taxon>
        <taxon>Microctonus</taxon>
    </lineage>
</organism>
<dbReference type="Proteomes" id="UP001168990">
    <property type="component" value="Unassembled WGS sequence"/>
</dbReference>
<accession>A0AA39FAF2</accession>
<keyword evidence="7" id="KW-1185">Reference proteome</keyword>
<keyword evidence="3" id="KW-0408">Iron</keyword>
<evidence type="ECO:0000313" key="6">
    <source>
        <dbReference type="EMBL" id="KAK0165937.1"/>
    </source>
</evidence>
<feature type="region of interest" description="Disordered" evidence="5">
    <location>
        <begin position="1"/>
        <end position="20"/>
    </location>
</feature>
<evidence type="ECO:0000256" key="3">
    <source>
        <dbReference type="ARBA" id="ARBA00023004"/>
    </source>
</evidence>
<gene>
    <name evidence="6" type="ORF">PV328_004413</name>
</gene>
<dbReference type="GO" id="GO:0046872">
    <property type="term" value="F:metal ion binding"/>
    <property type="evidence" value="ECO:0007669"/>
    <property type="project" value="UniProtKB-KW"/>
</dbReference>
<dbReference type="SUPFAM" id="SSF55856">
    <property type="entry name" value="Cytochrome b5-like heme/steroid binding domain"/>
    <property type="match status" value="1"/>
</dbReference>
<dbReference type="AlphaFoldDB" id="A0AA39FAF2"/>
<evidence type="ECO:0000313" key="7">
    <source>
        <dbReference type="Proteomes" id="UP001168990"/>
    </source>
</evidence>
<reference evidence="6" key="2">
    <citation type="submission" date="2023-03" db="EMBL/GenBank/DDBJ databases">
        <authorList>
            <person name="Inwood S.N."/>
            <person name="Skelly J.G."/>
            <person name="Guhlin J."/>
            <person name="Harrop T.W.R."/>
            <person name="Goldson S.G."/>
            <person name="Dearden P.K."/>
        </authorList>
    </citation>
    <scope>NUCLEOTIDE SEQUENCE</scope>
    <source>
        <strain evidence="6">Irish</strain>
        <tissue evidence="6">Whole body</tissue>
    </source>
</reference>
<evidence type="ECO:0000256" key="4">
    <source>
        <dbReference type="ARBA" id="ARBA00038168"/>
    </source>
</evidence>
<keyword evidence="2" id="KW-0479">Metal-binding</keyword>
<protein>
    <submittedName>
        <fullName evidence="6">Uncharacterized protein</fullName>
    </submittedName>
</protein>
<comment type="caution">
    <text evidence="6">The sequence shown here is derived from an EMBL/GenBank/DDBJ whole genome shotgun (WGS) entry which is preliminary data.</text>
</comment>
<evidence type="ECO:0000256" key="5">
    <source>
        <dbReference type="SAM" id="MobiDB-lite"/>
    </source>
</evidence>
<name>A0AA39FAF2_9HYME</name>